<protein>
    <recommendedName>
        <fullName evidence="4">Argininosuccinate lyase</fullName>
    </recommendedName>
</protein>
<accession>A0A162L519</accession>
<feature type="chain" id="PRO_5007837141" description="Argininosuccinate lyase" evidence="1">
    <location>
        <begin position="23"/>
        <end position="109"/>
    </location>
</feature>
<feature type="signal peptide" evidence="1">
    <location>
        <begin position="1"/>
        <end position="22"/>
    </location>
</feature>
<dbReference type="AlphaFoldDB" id="A0A162L519"/>
<dbReference type="GeneID" id="97243377"/>
<dbReference type="RefSeq" id="WP_062763684.1">
    <property type="nucleotide sequence ID" value="NZ_CP121045.1"/>
</dbReference>
<evidence type="ECO:0000313" key="2">
    <source>
        <dbReference type="EMBL" id="KYO53374.1"/>
    </source>
</evidence>
<keyword evidence="1" id="KW-0732">Signal</keyword>
<gene>
    <name evidence="2" type="ORF">AUP44_26760</name>
</gene>
<evidence type="ECO:0000256" key="1">
    <source>
        <dbReference type="SAM" id="SignalP"/>
    </source>
</evidence>
<evidence type="ECO:0008006" key="4">
    <source>
        <dbReference type="Google" id="ProtNLM"/>
    </source>
</evidence>
<organism evidence="2 3">
    <name type="scientific">Tistrella mobilis</name>
    <dbReference type="NCBI Taxonomy" id="171437"/>
    <lineage>
        <taxon>Bacteria</taxon>
        <taxon>Pseudomonadati</taxon>
        <taxon>Pseudomonadota</taxon>
        <taxon>Alphaproteobacteria</taxon>
        <taxon>Geminicoccales</taxon>
        <taxon>Geminicoccaceae</taxon>
        <taxon>Tistrella</taxon>
    </lineage>
</organism>
<evidence type="ECO:0000313" key="3">
    <source>
        <dbReference type="Proteomes" id="UP000075787"/>
    </source>
</evidence>
<dbReference type="Proteomes" id="UP000075787">
    <property type="component" value="Unassembled WGS sequence"/>
</dbReference>
<proteinExistence type="predicted"/>
<dbReference type="OrthoDB" id="4736977at2"/>
<name>A0A162L519_9PROT</name>
<reference evidence="2 3" key="1">
    <citation type="submission" date="2015-12" db="EMBL/GenBank/DDBJ databases">
        <title>Genome sequence of Tistrella mobilis MCCC 1A02139.</title>
        <authorList>
            <person name="Lu L."/>
            <person name="Lai Q."/>
            <person name="Shao Z."/>
            <person name="Qian P."/>
        </authorList>
    </citation>
    <scope>NUCLEOTIDE SEQUENCE [LARGE SCALE GENOMIC DNA]</scope>
    <source>
        <strain evidence="2 3">MCCC 1A02139</strain>
    </source>
</reference>
<sequence>MKTVLRIAALMALTAWSGTAAANTFSLTIVNKTKSVVEAFYTSPVGEDDWEEDMLGDEVIQPGRQKTIRFKDDRNVCKYDMRFEFGGGDLEPLEDTQNLCDLGTYTITE</sequence>
<dbReference type="EMBL" id="LPZR01000115">
    <property type="protein sequence ID" value="KYO53374.1"/>
    <property type="molecule type" value="Genomic_DNA"/>
</dbReference>
<comment type="caution">
    <text evidence="2">The sequence shown here is derived from an EMBL/GenBank/DDBJ whole genome shotgun (WGS) entry which is preliminary data.</text>
</comment>